<feature type="compositionally biased region" description="Basic residues" evidence="4">
    <location>
        <begin position="52"/>
        <end position="68"/>
    </location>
</feature>
<evidence type="ECO:0000259" key="6">
    <source>
        <dbReference type="Pfam" id="PF10312"/>
    </source>
</evidence>
<dbReference type="EMBL" id="KZ989273">
    <property type="protein sequence ID" value="RKP27084.1"/>
    <property type="molecule type" value="Genomic_DNA"/>
</dbReference>
<feature type="compositionally biased region" description="Basic and acidic residues" evidence="4">
    <location>
        <begin position="9"/>
        <end position="22"/>
    </location>
</feature>
<feature type="domain" description="Splicing factor Cactin C-terminal" evidence="5">
    <location>
        <begin position="525"/>
        <end position="649"/>
    </location>
</feature>
<dbReference type="PANTHER" id="PTHR21737">
    <property type="entry name" value="POLYGLUTAMINE BINDING PROTEIN 1/MARVEL MEMBRANE-ASSOCIATING DOMAIN CONTAINING 3"/>
    <property type="match status" value="1"/>
</dbReference>
<evidence type="ECO:0000256" key="1">
    <source>
        <dbReference type="ARBA" id="ARBA00006895"/>
    </source>
</evidence>
<accession>A0A4P9Z3H6</accession>
<comment type="similarity">
    <text evidence="1">Belongs to the CACTIN family.</text>
</comment>
<dbReference type="Pfam" id="PF10312">
    <property type="entry name" value="Cactin_mid"/>
    <property type="match status" value="1"/>
</dbReference>
<evidence type="ECO:0000259" key="5">
    <source>
        <dbReference type="Pfam" id="PF09732"/>
    </source>
</evidence>
<evidence type="ECO:0000313" key="7">
    <source>
        <dbReference type="EMBL" id="RKP27084.1"/>
    </source>
</evidence>
<evidence type="ECO:0000256" key="4">
    <source>
        <dbReference type="SAM" id="MobiDB-lite"/>
    </source>
</evidence>
<dbReference type="InterPro" id="IPR018816">
    <property type="entry name" value="Cactin_central"/>
</dbReference>
<dbReference type="InterPro" id="IPR019134">
    <property type="entry name" value="Cactin_C"/>
</dbReference>
<feature type="region of interest" description="Disordered" evidence="4">
    <location>
        <begin position="1"/>
        <end position="91"/>
    </location>
</feature>
<organism evidence="7 8">
    <name type="scientific">Syncephalis pseudoplumigaleata</name>
    <dbReference type="NCBI Taxonomy" id="1712513"/>
    <lineage>
        <taxon>Eukaryota</taxon>
        <taxon>Fungi</taxon>
        <taxon>Fungi incertae sedis</taxon>
        <taxon>Zoopagomycota</taxon>
        <taxon>Zoopagomycotina</taxon>
        <taxon>Zoopagomycetes</taxon>
        <taxon>Zoopagales</taxon>
        <taxon>Piptocephalidaceae</taxon>
        <taxon>Syncephalis</taxon>
    </lineage>
</organism>
<feature type="compositionally biased region" description="Polar residues" evidence="4">
    <location>
        <begin position="69"/>
        <end position="88"/>
    </location>
</feature>
<name>A0A4P9Z3H6_9FUNG</name>
<dbReference type="Pfam" id="PF09732">
    <property type="entry name" value="CactinC_cactus"/>
    <property type="match status" value="1"/>
</dbReference>
<dbReference type="GO" id="GO:0005681">
    <property type="term" value="C:spliceosomal complex"/>
    <property type="evidence" value="ECO:0007669"/>
    <property type="project" value="TreeGrafter"/>
</dbReference>
<feature type="compositionally biased region" description="Basic residues" evidence="4">
    <location>
        <begin position="23"/>
        <end position="38"/>
    </location>
</feature>
<dbReference type="GO" id="GO:0005737">
    <property type="term" value="C:cytoplasm"/>
    <property type="evidence" value="ECO:0007669"/>
    <property type="project" value="TreeGrafter"/>
</dbReference>
<dbReference type="GO" id="GO:0045292">
    <property type="term" value="P:mRNA cis splicing, via spliceosome"/>
    <property type="evidence" value="ECO:0007669"/>
    <property type="project" value="TreeGrafter"/>
</dbReference>
<sequence length="649" mass="76288">MPRSDQEDEYARDSDGRRYSRSDRKRSRSPSRHSRRARSRDDETDTDDERRARRRDRSRSRRRSRKTSSNKVATRNQREFTTYSNVDNPFNDANLEQKFVWGKKLQQEAKRGIDAREQERRDRERREESRIELEKLRKKREERELEMKLREQEQLRMQRDADLALLGDWEAKEEQFHLEQAKRRAGIRIKMGRAKPIDILAINVRLVDNSEADKTGDESAEEEDEDEAAGLEVNLEEPYRIFESLDVGEMTELHHDIKYYLSLEKSERNQQFWQAMLVVCEDELARLKGVQGAAHDPRAVGRTSVASVVATDVQMLLEGKTGEQLEELQRQIQLKLNSNEPMDVDYWERVLKALLVAKAKAKLDDIHQEMLSKRLEKLRALQRRQAEKSRQEMEQALRRTARGAGDSPREALTLAMADAATEPTGPIEPYVRAMSPVPWSSIPRSDKLLPVVDAVQDKADLASQRVQVQQRPFVPKAAASSAQAPTLDPDDLAAEMFRMEMDRGLNDDEEIFNLEEQLNRTTYQWQDKYRPRKPRYFNRVSTGFEWNKYNQTHYDFDNPPPKVVQGYKFNVFYPDLIDKSKAPTYVVERESPHADTAVIRFKAGPPYEDIAFRIVNREWEYSHKKGFRSKFDRGVLQLHFHFKRHFYRR</sequence>
<keyword evidence="3" id="KW-0175">Coiled coil</keyword>
<evidence type="ECO:0000313" key="8">
    <source>
        <dbReference type="Proteomes" id="UP000278143"/>
    </source>
</evidence>
<feature type="region of interest" description="Disordered" evidence="4">
    <location>
        <begin position="106"/>
        <end position="129"/>
    </location>
</feature>
<dbReference type="OrthoDB" id="265955at2759"/>
<feature type="domain" description="Splicing factor cactin central" evidence="6">
    <location>
        <begin position="162"/>
        <end position="367"/>
    </location>
</feature>
<evidence type="ECO:0000256" key="2">
    <source>
        <dbReference type="ARBA" id="ARBA00034534"/>
    </source>
</evidence>
<keyword evidence="8" id="KW-1185">Reference proteome</keyword>
<dbReference type="AlphaFoldDB" id="A0A4P9Z3H6"/>
<reference evidence="8" key="1">
    <citation type="journal article" date="2018" name="Nat. Microbiol.">
        <title>Leveraging single-cell genomics to expand the fungal tree of life.</title>
        <authorList>
            <person name="Ahrendt S.R."/>
            <person name="Quandt C.A."/>
            <person name="Ciobanu D."/>
            <person name="Clum A."/>
            <person name="Salamov A."/>
            <person name="Andreopoulos B."/>
            <person name="Cheng J.F."/>
            <person name="Woyke T."/>
            <person name="Pelin A."/>
            <person name="Henrissat B."/>
            <person name="Reynolds N.K."/>
            <person name="Benny G.L."/>
            <person name="Smith M.E."/>
            <person name="James T.Y."/>
            <person name="Grigoriev I.V."/>
        </authorList>
    </citation>
    <scope>NUCLEOTIDE SEQUENCE [LARGE SCALE GENOMIC DNA]</scope>
    <source>
        <strain evidence="8">Benny S71-1</strain>
    </source>
</reference>
<dbReference type="Proteomes" id="UP000278143">
    <property type="component" value="Unassembled WGS sequence"/>
</dbReference>
<dbReference type="PANTHER" id="PTHR21737:SF4">
    <property type="entry name" value="SPLICING FACTOR CACTIN"/>
    <property type="match status" value="1"/>
</dbReference>
<gene>
    <name evidence="7" type="ORF">SYNPS1DRAFT_13225</name>
</gene>
<proteinExistence type="inferred from homology"/>
<feature type="coiled-coil region" evidence="3">
    <location>
        <begin position="372"/>
        <end position="399"/>
    </location>
</feature>
<dbReference type="SMART" id="SM01050">
    <property type="entry name" value="CactinC_cactus"/>
    <property type="match status" value="1"/>
</dbReference>
<protein>
    <recommendedName>
        <fullName evidence="2">Splicing factor Cactin</fullName>
    </recommendedName>
</protein>
<evidence type="ECO:0000256" key="3">
    <source>
        <dbReference type="SAM" id="Coils"/>
    </source>
</evidence>